<evidence type="ECO:0000256" key="2">
    <source>
        <dbReference type="PROSITE-ProRule" id="PRU00708"/>
    </source>
</evidence>
<protein>
    <recommendedName>
        <fullName evidence="5">Pentatricopeptide repeat-containing protein</fullName>
    </recommendedName>
</protein>
<dbReference type="Gene3D" id="1.25.40.10">
    <property type="entry name" value="Tetratricopeptide repeat domain"/>
    <property type="match status" value="6"/>
</dbReference>
<dbReference type="Pfam" id="PF20431">
    <property type="entry name" value="E_motif"/>
    <property type="match status" value="1"/>
</dbReference>
<proteinExistence type="predicted"/>
<feature type="repeat" description="PPR" evidence="2">
    <location>
        <begin position="439"/>
        <end position="473"/>
    </location>
</feature>
<organism evidence="3 4">
    <name type="scientific">Rehmannia glutinosa</name>
    <name type="common">Chinese foxglove</name>
    <dbReference type="NCBI Taxonomy" id="99300"/>
    <lineage>
        <taxon>Eukaryota</taxon>
        <taxon>Viridiplantae</taxon>
        <taxon>Streptophyta</taxon>
        <taxon>Embryophyta</taxon>
        <taxon>Tracheophyta</taxon>
        <taxon>Spermatophyta</taxon>
        <taxon>Magnoliopsida</taxon>
        <taxon>eudicotyledons</taxon>
        <taxon>Gunneridae</taxon>
        <taxon>Pentapetalae</taxon>
        <taxon>asterids</taxon>
        <taxon>lamiids</taxon>
        <taxon>Lamiales</taxon>
        <taxon>Orobanchaceae</taxon>
        <taxon>Rehmannieae</taxon>
        <taxon>Rehmannia</taxon>
    </lineage>
</organism>
<feature type="repeat" description="PPR" evidence="2">
    <location>
        <begin position="175"/>
        <end position="209"/>
    </location>
</feature>
<dbReference type="NCBIfam" id="TIGR00756">
    <property type="entry name" value="PPR"/>
    <property type="match status" value="5"/>
</dbReference>
<comment type="caution">
    <text evidence="3">The sequence shown here is derived from an EMBL/GenBank/DDBJ whole genome shotgun (WGS) entry which is preliminary data.</text>
</comment>
<dbReference type="InterPro" id="IPR046848">
    <property type="entry name" value="E_motif"/>
</dbReference>
<reference evidence="3 4" key="1">
    <citation type="journal article" date="2021" name="Comput. Struct. Biotechnol. J.">
        <title>De novo genome assembly of the potent medicinal plant Rehmannia glutinosa using nanopore technology.</title>
        <authorList>
            <person name="Ma L."/>
            <person name="Dong C."/>
            <person name="Song C."/>
            <person name="Wang X."/>
            <person name="Zheng X."/>
            <person name="Niu Y."/>
            <person name="Chen S."/>
            <person name="Feng W."/>
        </authorList>
    </citation>
    <scope>NUCLEOTIDE SEQUENCE [LARGE SCALE GENOMIC DNA]</scope>
    <source>
        <strain evidence="3">DH-2019</strain>
    </source>
</reference>
<dbReference type="Pfam" id="PF01535">
    <property type="entry name" value="PPR"/>
    <property type="match status" value="8"/>
</dbReference>
<keyword evidence="4" id="KW-1185">Reference proteome</keyword>
<dbReference type="PROSITE" id="PS51375">
    <property type="entry name" value="PPR"/>
    <property type="match status" value="6"/>
</dbReference>
<evidence type="ECO:0000313" key="3">
    <source>
        <dbReference type="EMBL" id="KAK6153084.1"/>
    </source>
</evidence>
<evidence type="ECO:0000313" key="4">
    <source>
        <dbReference type="Proteomes" id="UP001318860"/>
    </source>
</evidence>
<feature type="repeat" description="PPR" evidence="2">
    <location>
        <begin position="377"/>
        <end position="411"/>
    </location>
</feature>
<accession>A0ABR0X0X2</accession>
<feature type="repeat" description="PPR" evidence="2">
    <location>
        <begin position="276"/>
        <end position="306"/>
    </location>
</feature>
<dbReference type="EMBL" id="JABTTQ020000006">
    <property type="protein sequence ID" value="KAK6153084.1"/>
    <property type="molecule type" value="Genomic_DNA"/>
</dbReference>
<dbReference type="InterPro" id="IPR002885">
    <property type="entry name" value="PPR_rpt"/>
</dbReference>
<dbReference type="PANTHER" id="PTHR47926">
    <property type="entry name" value="PENTATRICOPEPTIDE REPEAT-CONTAINING PROTEIN"/>
    <property type="match status" value="1"/>
</dbReference>
<feature type="repeat" description="PPR" evidence="2">
    <location>
        <begin position="540"/>
        <end position="574"/>
    </location>
</feature>
<dbReference type="Pfam" id="PF13041">
    <property type="entry name" value="PPR_2"/>
    <property type="match status" value="3"/>
</dbReference>
<sequence length="732" mass="82895">MSSYYFGKVEELEKAHRESSLVEKLFRVRNMFSTLFSIYSRKSLKALIRKSVTLLEFYTNERLINHGNALHCHLIKMGLSSQKYIAVKLLIMYLDSRKSFEIDQMLKEFNGFNLVVQNCLITANLQWGKVIDACRLFDEMPERNEVSWTSLISGLLKHGNVNEAMVYFERNPFSNVFTWTATINGLVQNRLSFQAMRLCKKMLQSGVLPNDITFTTIIRTCVELSDLGLGKSVLGLIVKAGFENNVCVSNSLVTLFLRLGEIDSARKTFDRMEEKDVVSWTTILDMYVEMGDLREARRMFDEMPERNEVTWSAIIARFSQSGNAEEAVKLFQQMVRHSFKPNVSCYSSVISALATLEALQAGMNIHAHILKIGMEINVFVGSSLIDLYCKCGNTKDGRLVFDEIPEKNVVCWNSMVSGYGFNAQLEKATELFNQIPHKNNISWNSLIAGHLGIENFNEALQVFDEMILSGEQPNKSTFSSILKTCASLASLERGKYAHTKALKLGFQHDIFVGTALVDMYAKSGSIESSRKIFKRMPTKNEVVWTAMIQGLAENGFAEESLRLFEEMEKKSSIAPNELILLFMASGDERHYTSVVDMLSRSGRLFEAEEFIKSMPLEPEANAWAALLSGCKTFGNETLAGRVAEKLSGIVETKPGGYVLLSNIYASEGRWKDVMSTRNLMNQKGIKKSGGCSWIELRNQVHLFYSQDETHTQSNEIYWVLQLFNSEIQSHLN</sequence>
<dbReference type="InterPro" id="IPR011990">
    <property type="entry name" value="TPR-like_helical_dom_sf"/>
</dbReference>
<dbReference type="Proteomes" id="UP001318860">
    <property type="component" value="Unassembled WGS sequence"/>
</dbReference>
<evidence type="ECO:0000256" key="1">
    <source>
        <dbReference type="ARBA" id="ARBA00022737"/>
    </source>
</evidence>
<feature type="repeat" description="PPR" evidence="2">
    <location>
        <begin position="307"/>
        <end position="341"/>
    </location>
</feature>
<evidence type="ECO:0008006" key="5">
    <source>
        <dbReference type="Google" id="ProtNLM"/>
    </source>
</evidence>
<name>A0ABR0X0X2_REHGL</name>
<gene>
    <name evidence="3" type="ORF">DH2020_012723</name>
</gene>
<keyword evidence="1" id="KW-0677">Repeat</keyword>
<dbReference type="InterPro" id="IPR046960">
    <property type="entry name" value="PPR_At4g14850-like_plant"/>
</dbReference>